<dbReference type="Proteomes" id="UP000607311">
    <property type="component" value="Unassembled WGS sequence"/>
</dbReference>
<dbReference type="EMBL" id="BOPD01000002">
    <property type="protein sequence ID" value="GIJ30892.1"/>
    <property type="molecule type" value="Genomic_DNA"/>
</dbReference>
<comment type="caution">
    <text evidence="2">The sequence shown here is derived from an EMBL/GenBank/DDBJ whole genome shotgun (WGS) entry which is preliminary data.</text>
</comment>
<protein>
    <submittedName>
        <fullName evidence="2">Uncharacterized protein</fullName>
    </submittedName>
</protein>
<dbReference type="AlphaFoldDB" id="A0A9W5UL39"/>
<sequence length="346" mass="37472">MLTVGEVHTSLLQHSTALAQDQSAEVLSLVEGEAVLTSRRPSLYAVSPDVRTGVDCWLPSAKNRQLRGVGAVVTRAVITGGRIVQASSIIQVVAGERRRPWSHYLANSGVLETVGKLDADDLTSGFLHGNAADVLNLDAITGRVLDSVQMSDLLDRRPPLRAARTRLRWTAQVHQQPGENATADVAVDSPTLRTVRLTVSPQDVPAAVAGLCEDLALHDWLLTMLSALVEAAVTRAGSTQEHIERLRPVLEHLLHLWLPGARVDPRLRPIWDRLEQVPGFSRQWQSSVNWIRDQITVGNMAILRDLAGRAAVGQPCGPAPLTEPFSAANRGPSDRRVGRGAQAPRG</sequence>
<dbReference type="InterPro" id="IPR049749">
    <property type="entry name" value="SCO2521-like"/>
</dbReference>
<evidence type="ECO:0000313" key="2">
    <source>
        <dbReference type="EMBL" id="GIJ30892.1"/>
    </source>
</evidence>
<proteinExistence type="predicted"/>
<dbReference type="OrthoDB" id="3210171at2"/>
<dbReference type="RefSeq" id="WP_093402103.1">
    <property type="nucleotide sequence ID" value="NZ_BOPD01000002.1"/>
</dbReference>
<name>A0A9W5UL39_9ACTN</name>
<reference evidence="2" key="1">
    <citation type="submission" date="2021-01" db="EMBL/GenBank/DDBJ databases">
        <title>Whole genome shotgun sequence of Verrucosispora sediminis NBRC 107745.</title>
        <authorList>
            <person name="Komaki H."/>
            <person name="Tamura T."/>
        </authorList>
    </citation>
    <scope>NUCLEOTIDE SEQUENCE</scope>
    <source>
        <strain evidence="2">NBRC 107745</strain>
    </source>
</reference>
<evidence type="ECO:0000256" key="1">
    <source>
        <dbReference type="SAM" id="MobiDB-lite"/>
    </source>
</evidence>
<organism evidence="2 3">
    <name type="scientific">Micromonospora sediminimaris</name>
    <dbReference type="NCBI Taxonomy" id="547162"/>
    <lineage>
        <taxon>Bacteria</taxon>
        <taxon>Bacillati</taxon>
        <taxon>Actinomycetota</taxon>
        <taxon>Actinomycetes</taxon>
        <taxon>Micromonosporales</taxon>
        <taxon>Micromonosporaceae</taxon>
        <taxon>Micromonospora</taxon>
    </lineage>
</organism>
<dbReference type="NCBIfam" id="NF040565">
    <property type="entry name" value="SCO2521_fam"/>
    <property type="match status" value="1"/>
</dbReference>
<evidence type="ECO:0000313" key="3">
    <source>
        <dbReference type="Proteomes" id="UP000607311"/>
    </source>
</evidence>
<gene>
    <name evidence="2" type="ORF">Vse01_00400</name>
</gene>
<accession>A0A9W5UL39</accession>
<feature type="region of interest" description="Disordered" evidence="1">
    <location>
        <begin position="315"/>
        <end position="346"/>
    </location>
</feature>
<keyword evidence="3" id="KW-1185">Reference proteome</keyword>